<dbReference type="PANTHER" id="PTHR19282">
    <property type="entry name" value="TETRASPANIN"/>
    <property type="match status" value="1"/>
</dbReference>
<evidence type="ECO:0000256" key="2">
    <source>
        <dbReference type="ARBA" id="ARBA00006840"/>
    </source>
</evidence>
<feature type="transmembrane region" description="Helical" evidence="7">
    <location>
        <begin position="206"/>
        <end position="229"/>
    </location>
</feature>
<dbReference type="OrthoDB" id="5982705at2759"/>
<sequence length="236" mass="25727">MKSCELSLIKYVLFVFNLVFAISGIGLIVAGSLVLSDVGEYSHFMESKILAPPVVLIVTGCIVFLVASLGCYGAIRESYQMLMAFALCLLIIFIMELAVGIAAAVYKSQFHSGVKELMNKSMENYEISKPDRIAWDNLQSKLQCCGVEGPNDWQDKRPLSCCHAVREGADPPTAVHCRNAVPGSDYLYSYGCFDELQIKADKASKVLIGVGIGIAFIEIIGIILACWLASAIKNKE</sequence>
<evidence type="ECO:0000256" key="3">
    <source>
        <dbReference type="ARBA" id="ARBA00022692"/>
    </source>
</evidence>
<keyword evidence="4 7" id="KW-1133">Transmembrane helix</keyword>
<accession>A0A9P0B6P8</accession>
<protein>
    <recommendedName>
        <fullName evidence="7">Tetraspanin</fullName>
    </recommendedName>
</protein>
<comment type="subcellular location">
    <subcellularLocation>
        <location evidence="1 7">Membrane</location>
        <topology evidence="1 7">Multi-pass membrane protein</topology>
    </subcellularLocation>
</comment>
<evidence type="ECO:0000256" key="1">
    <source>
        <dbReference type="ARBA" id="ARBA00004141"/>
    </source>
</evidence>
<gene>
    <name evidence="8" type="ORF">MELIAE_LOCUS7238</name>
</gene>
<evidence type="ECO:0000256" key="6">
    <source>
        <dbReference type="PIRSR" id="PIRSR002419-1"/>
    </source>
</evidence>
<dbReference type="PRINTS" id="PR00259">
    <property type="entry name" value="TMFOUR"/>
</dbReference>
<dbReference type="SUPFAM" id="SSF48652">
    <property type="entry name" value="Tetraspanin"/>
    <property type="match status" value="1"/>
</dbReference>
<proteinExistence type="inferred from homology"/>
<dbReference type="EMBL" id="OV121135">
    <property type="protein sequence ID" value="CAH0556031.1"/>
    <property type="molecule type" value="Genomic_DNA"/>
</dbReference>
<comment type="similarity">
    <text evidence="2 7">Belongs to the tetraspanin (TM4SF) family.</text>
</comment>
<dbReference type="Proteomes" id="UP001154078">
    <property type="component" value="Chromosome 4"/>
</dbReference>
<name>A0A9P0B6P8_BRAAE</name>
<dbReference type="PIRSF" id="PIRSF002419">
    <property type="entry name" value="Tetraspanin"/>
    <property type="match status" value="1"/>
</dbReference>
<dbReference type="CDD" id="cd03127">
    <property type="entry name" value="tetraspanin_LEL"/>
    <property type="match status" value="1"/>
</dbReference>
<reference evidence="8" key="1">
    <citation type="submission" date="2021-12" db="EMBL/GenBank/DDBJ databases">
        <authorList>
            <person name="King R."/>
        </authorList>
    </citation>
    <scope>NUCLEOTIDE SEQUENCE</scope>
</reference>
<feature type="transmembrane region" description="Helical" evidence="7">
    <location>
        <begin position="82"/>
        <end position="106"/>
    </location>
</feature>
<keyword evidence="9" id="KW-1185">Reference proteome</keyword>
<evidence type="ECO:0000256" key="7">
    <source>
        <dbReference type="RuleBase" id="RU361218"/>
    </source>
</evidence>
<dbReference type="GO" id="GO:0005886">
    <property type="term" value="C:plasma membrane"/>
    <property type="evidence" value="ECO:0007669"/>
    <property type="project" value="TreeGrafter"/>
</dbReference>
<keyword evidence="5 7" id="KW-0472">Membrane</keyword>
<dbReference type="PANTHER" id="PTHR19282:SF273">
    <property type="entry name" value="TETRASPANIN"/>
    <property type="match status" value="1"/>
</dbReference>
<dbReference type="Gene3D" id="1.10.1450.10">
    <property type="entry name" value="Tetraspanin"/>
    <property type="match status" value="1"/>
</dbReference>
<evidence type="ECO:0000313" key="9">
    <source>
        <dbReference type="Proteomes" id="UP001154078"/>
    </source>
</evidence>
<keyword evidence="6" id="KW-1015">Disulfide bond</keyword>
<dbReference type="InterPro" id="IPR018499">
    <property type="entry name" value="Tetraspanin/Peripherin"/>
</dbReference>
<dbReference type="AlphaFoldDB" id="A0A9P0B6P8"/>
<dbReference type="InterPro" id="IPR000301">
    <property type="entry name" value="Tetraspanin_animals"/>
</dbReference>
<dbReference type="InterPro" id="IPR008952">
    <property type="entry name" value="Tetraspanin_EC2_sf"/>
</dbReference>
<feature type="disulfide bond" evidence="6">
    <location>
        <begin position="145"/>
        <end position="161"/>
    </location>
</feature>
<feature type="transmembrane region" description="Helical" evidence="7">
    <location>
        <begin position="12"/>
        <end position="34"/>
    </location>
</feature>
<keyword evidence="3 7" id="KW-0812">Transmembrane</keyword>
<evidence type="ECO:0000256" key="5">
    <source>
        <dbReference type="ARBA" id="ARBA00023136"/>
    </source>
</evidence>
<evidence type="ECO:0000313" key="8">
    <source>
        <dbReference type="EMBL" id="CAH0556031.1"/>
    </source>
</evidence>
<evidence type="ECO:0000256" key="4">
    <source>
        <dbReference type="ARBA" id="ARBA00022989"/>
    </source>
</evidence>
<dbReference type="Pfam" id="PF00335">
    <property type="entry name" value="Tetraspanin"/>
    <property type="match status" value="1"/>
</dbReference>
<feature type="transmembrane region" description="Helical" evidence="7">
    <location>
        <begin position="54"/>
        <end position="75"/>
    </location>
</feature>
<organism evidence="8 9">
    <name type="scientific">Brassicogethes aeneus</name>
    <name type="common">Rape pollen beetle</name>
    <name type="synonym">Meligethes aeneus</name>
    <dbReference type="NCBI Taxonomy" id="1431903"/>
    <lineage>
        <taxon>Eukaryota</taxon>
        <taxon>Metazoa</taxon>
        <taxon>Ecdysozoa</taxon>
        <taxon>Arthropoda</taxon>
        <taxon>Hexapoda</taxon>
        <taxon>Insecta</taxon>
        <taxon>Pterygota</taxon>
        <taxon>Neoptera</taxon>
        <taxon>Endopterygota</taxon>
        <taxon>Coleoptera</taxon>
        <taxon>Polyphaga</taxon>
        <taxon>Cucujiformia</taxon>
        <taxon>Nitidulidae</taxon>
        <taxon>Meligethinae</taxon>
        <taxon>Brassicogethes</taxon>
    </lineage>
</organism>